<keyword evidence="3" id="KW-0805">Transcription regulation</keyword>
<dbReference type="Gene3D" id="1.10.260.40">
    <property type="entry name" value="lambda repressor-like DNA-binding domains"/>
    <property type="match status" value="1"/>
</dbReference>
<reference evidence="7 8" key="1">
    <citation type="submission" date="2020-03" db="EMBL/GenBank/DDBJ databases">
        <title>Complete genome sequence of Monaibacterium sp. ALG8 with diverse plasmids.</title>
        <authorList>
            <person name="Sun C."/>
        </authorList>
    </citation>
    <scope>NUCLEOTIDE SEQUENCE [LARGE SCALE GENOMIC DNA]</scope>
    <source>
        <strain evidence="7 8">ALG8</strain>
    </source>
</reference>
<sequence length="429" mass="46737">MVRSFAGLRIRERRLVLGLSQTALAREAGISPSYLNLIEHNRRPVAGKVLLALARALDVPPSALGEQATLGLVAALREAAADLPVHDPETHQIEEFVGRYPGWARMISTLDQTNRELRTTVEALGDRLTHDPVLQSDMHEMLTTITAIRSTASILATVDDIEAPQRQRFTRAIHDESQRLSEVAGALTDYFDRTASSDRPPATPEEEVARILETAGYSFTQLEHGGEVEPLLDTLLPKGAAARAELRHWLTRWRNDAEAVPEAVLTDLLATPLDLTVAARKLGVGVAQLMRRLAFRQGQAPLGLIAINGAGQILLRRPLPDWPISRQMAACPLLPVFDALWQPGTTWPVDVQMPGGQSTLAICTAEIDPPHRMGERGRPSATMLIVPDSARHLFAPTDPGTVAAGPGCRVCSRTRCTARIAEPVIAHQL</sequence>
<proteinExistence type="predicted"/>
<keyword evidence="5" id="KW-0804">Transcription</keyword>
<evidence type="ECO:0000313" key="7">
    <source>
        <dbReference type="EMBL" id="QIK40553.1"/>
    </source>
</evidence>
<dbReference type="InterPro" id="IPR003661">
    <property type="entry name" value="HisK_dim/P_dom"/>
</dbReference>
<dbReference type="InterPro" id="IPR001387">
    <property type="entry name" value="Cro/C1-type_HTH"/>
</dbReference>
<dbReference type="PANTHER" id="PTHR46797:SF23">
    <property type="entry name" value="HTH-TYPE TRANSCRIPTIONAL REGULATOR SUTR"/>
    <property type="match status" value="1"/>
</dbReference>
<dbReference type="RefSeq" id="WP_166190150.1">
    <property type="nucleotide sequence ID" value="NZ_CP049811.1"/>
</dbReference>
<dbReference type="CDD" id="cd00093">
    <property type="entry name" value="HTH_XRE"/>
    <property type="match status" value="1"/>
</dbReference>
<dbReference type="PANTHER" id="PTHR46797">
    <property type="entry name" value="HTH-TYPE TRANSCRIPTIONAL REGULATOR"/>
    <property type="match status" value="1"/>
</dbReference>
<dbReference type="GO" id="GO:0000155">
    <property type="term" value="F:phosphorelay sensor kinase activity"/>
    <property type="evidence" value="ECO:0007669"/>
    <property type="project" value="InterPro"/>
</dbReference>
<name>A0A6G7VKC8_9RHOB</name>
<dbReference type="GO" id="GO:0005829">
    <property type="term" value="C:cytosol"/>
    <property type="evidence" value="ECO:0007669"/>
    <property type="project" value="TreeGrafter"/>
</dbReference>
<dbReference type="AlphaFoldDB" id="A0A6G7VKC8"/>
<organism evidence="7 8">
    <name type="scientific">Pontivivens nitratireducens</name>
    <dbReference type="NCBI Taxonomy" id="2758038"/>
    <lineage>
        <taxon>Bacteria</taxon>
        <taxon>Pseudomonadati</taxon>
        <taxon>Pseudomonadota</taxon>
        <taxon>Alphaproteobacteria</taxon>
        <taxon>Rhodobacterales</taxon>
        <taxon>Paracoccaceae</taxon>
        <taxon>Pontivivens</taxon>
    </lineage>
</organism>
<dbReference type="GO" id="GO:0003677">
    <property type="term" value="F:DNA binding"/>
    <property type="evidence" value="ECO:0007669"/>
    <property type="project" value="UniProtKB-KW"/>
</dbReference>
<dbReference type="EC" id="2.7.13.3" evidence="2"/>
<comment type="catalytic activity">
    <reaction evidence="1">
        <text>ATP + protein L-histidine = ADP + protein N-phospho-L-histidine.</text>
        <dbReference type="EC" id="2.7.13.3"/>
    </reaction>
</comment>
<dbReference type="InterPro" id="IPR050807">
    <property type="entry name" value="TransReg_Diox_bact_type"/>
</dbReference>
<dbReference type="SUPFAM" id="SSF47413">
    <property type="entry name" value="lambda repressor-like DNA-binding domains"/>
    <property type="match status" value="1"/>
</dbReference>
<dbReference type="SMART" id="SM00530">
    <property type="entry name" value="HTH_XRE"/>
    <property type="match status" value="1"/>
</dbReference>
<gene>
    <name evidence="7" type="ORF">G8E03_07110</name>
</gene>
<dbReference type="KEGG" id="mon:G8E03_07110"/>
<dbReference type="PROSITE" id="PS50943">
    <property type="entry name" value="HTH_CROC1"/>
    <property type="match status" value="1"/>
</dbReference>
<evidence type="ECO:0000256" key="2">
    <source>
        <dbReference type="ARBA" id="ARBA00012438"/>
    </source>
</evidence>
<evidence type="ECO:0000256" key="4">
    <source>
        <dbReference type="ARBA" id="ARBA00023125"/>
    </source>
</evidence>
<dbReference type="InterPro" id="IPR010982">
    <property type="entry name" value="Lambda_DNA-bd_dom_sf"/>
</dbReference>
<protein>
    <recommendedName>
        <fullName evidence="2">histidine kinase</fullName>
        <ecNumber evidence="2">2.7.13.3</ecNumber>
    </recommendedName>
</protein>
<feature type="domain" description="HTH cro/C1-type" evidence="6">
    <location>
        <begin position="10"/>
        <end position="64"/>
    </location>
</feature>
<dbReference type="Pfam" id="PF01381">
    <property type="entry name" value="HTH_3"/>
    <property type="match status" value="1"/>
</dbReference>
<evidence type="ECO:0000313" key="8">
    <source>
        <dbReference type="Proteomes" id="UP000500791"/>
    </source>
</evidence>
<evidence type="ECO:0000256" key="5">
    <source>
        <dbReference type="ARBA" id="ARBA00023163"/>
    </source>
</evidence>
<evidence type="ECO:0000256" key="3">
    <source>
        <dbReference type="ARBA" id="ARBA00023015"/>
    </source>
</evidence>
<dbReference type="Pfam" id="PF09856">
    <property type="entry name" value="ScfRs"/>
    <property type="match status" value="1"/>
</dbReference>
<accession>A0A6G7VKC8</accession>
<dbReference type="InterPro" id="IPR018653">
    <property type="entry name" value="ScfR_C"/>
</dbReference>
<dbReference type="Proteomes" id="UP000500791">
    <property type="component" value="Chromosome"/>
</dbReference>
<keyword evidence="8" id="KW-1185">Reference proteome</keyword>
<dbReference type="EMBL" id="CP049811">
    <property type="protein sequence ID" value="QIK40553.1"/>
    <property type="molecule type" value="Genomic_DNA"/>
</dbReference>
<keyword evidence="4" id="KW-0238">DNA-binding</keyword>
<evidence type="ECO:0000259" key="6">
    <source>
        <dbReference type="PROSITE" id="PS50943"/>
    </source>
</evidence>
<dbReference type="GO" id="GO:0003700">
    <property type="term" value="F:DNA-binding transcription factor activity"/>
    <property type="evidence" value="ECO:0007669"/>
    <property type="project" value="TreeGrafter"/>
</dbReference>
<evidence type="ECO:0000256" key="1">
    <source>
        <dbReference type="ARBA" id="ARBA00000085"/>
    </source>
</evidence>
<dbReference type="CDD" id="cd00082">
    <property type="entry name" value="HisKA"/>
    <property type="match status" value="1"/>
</dbReference>